<proteinExistence type="predicted"/>
<dbReference type="RefSeq" id="WP_123266378.1">
    <property type="nucleotide sequence ID" value="NZ_RJUG01000004.1"/>
</dbReference>
<dbReference type="AlphaFoldDB" id="A0A3N0WSH4"/>
<feature type="domain" description="DUF6576" evidence="1">
    <location>
        <begin position="34"/>
        <end position="80"/>
    </location>
</feature>
<protein>
    <submittedName>
        <fullName evidence="2">Rhomboid family protein</fullName>
    </submittedName>
</protein>
<dbReference type="Pfam" id="PF20216">
    <property type="entry name" value="DUF6576"/>
    <property type="match status" value="1"/>
</dbReference>
<accession>A0A3N0WSH4</accession>
<evidence type="ECO:0000259" key="1">
    <source>
        <dbReference type="Pfam" id="PF20216"/>
    </source>
</evidence>
<name>A0A3N0WSH4_9FLAO</name>
<comment type="caution">
    <text evidence="2">The sequence shown here is derived from an EMBL/GenBank/DDBJ whole genome shotgun (WGS) entry which is preliminary data.</text>
</comment>
<organism evidence="2 3">
    <name type="scientific">Kaistella daneshvariae</name>
    <dbReference type="NCBI Taxonomy" id="2487074"/>
    <lineage>
        <taxon>Bacteria</taxon>
        <taxon>Pseudomonadati</taxon>
        <taxon>Bacteroidota</taxon>
        <taxon>Flavobacteriia</taxon>
        <taxon>Flavobacteriales</taxon>
        <taxon>Weeksellaceae</taxon>
        <taxon>Chryseobacterium group</taxon>
        <taxon>Kaistella</taxon>
    </lineage>
</organism>
<evidence type="ECO:0000313" key="3">
    <source>
        <dbReference type="Proteomes" id="UP000270224"/>
    </source>
</evidence>
<dbReference type="EMBL" id="RJUG01000004">
    <property type="protein sequence ID" value="ROI08067.1"/>
    <property type="molecule type" value="Genomic_DNA"/>
</dbReference>
<dbReference type="Proteomes" id="UP000270224">
    <property type="component" value="Unassembled WGS sequence"/>
</dbReference>
<sequence length="82" mass="9698">MDTVFILLAVAVIFIYFFRKNIKEKFVPNKEKYYTIDDRFNAEKKRRQDEIDELLGKIGQNGLNDLSAAEKKRLDELSKKIN</sequence>
<reference evidence="3" key="1">
    <citation type="submission" date="2018-11" db="EMBL/GenBank/DDBJ databases">
        <title>Proposal to divide the Flavobacteriaceae and reorganize its genera based on Amino Acid Identity values calculated from whole genome sequences.</title>
        <authorList>
            <person name="Nicholson A.C."/>
            <person name="Gulvik C.A."/>
            <person name="Whitney A.M."/>
            <person name="Humrighouse B.W."/>
            <person name="Bell M."/>
            <person name="Holmes B."/>
            <person name="Steigerwalt A."/>
            <person name="Villarma A."/>
            <person name="Sheth M."/>
            <person name="Batra D."/>
            <person name="Pryor J."/>
            <person name="Bernardet J.-F."/>
            <person name="Hugo C."/>
            <person name="Kampfer P."/>
            <person name="Newman J."/>
            <person name="Mcquiston J.R."/>
        </authorList>
    </citation>
    <scope>NUCLEOTIDE SEQUENCE [LARGE SCALE GENOMIC DNA]</scope>
    <source>
        <strain evidence="3">H3056</strain>
    </source>
</reference>
<evidence type="ECO:0000313" key="2">
    <source>
        <dbReference type="EMBL" id="ROI08067.1"/>
    </source>
</evidence>
<reference evidence="3" key="2">
    <citation type="submission" date="2018-11" db="EMBL/GenBank/DDBJ databases">
        <title>Proposal to divide the Flavobacteriaceae and reorganize its genera based on Amino Acid Identity values calculated from whole genome sequences.</title>
        <authorList>
            <person name="Nicholson A.C."/>
            <person name="Gulvik C.A."/>
            <person name="Whitney A.M."/>
            <person name="Humrighouse B.W."/>
            <person name="Bell M."/>
            <person name="Holmens B."/>
            <person name="Steigerwalt A."/>
            <person name="Villarma A."/>
            <person name="Sheth M."/>
            <person name="Batra D."/>
            <person name="Pryor J."/>
            <person name="Bernardet J.-F."/>
            <person name="Hugo C."/>
            <person name="Kampfer P."/>
            <person name="Newman J."/>
            <person name="Mcquiston J.R."/>
        </authorList>
    </citation>
    <scope>NUCLEOTIDE SEQUENCE [LARGE SCALE GENOMIC DNA]</scope>
    <source>
        <strain evidence="3">H3056</strain>
    </source>
</reference>
<dbReference type="OrthoDB" id="1264007at2"/>
<gene>
    <name evidence="2" type="ORF">EGI11_10455</name>
</gene>
<dbReference type="InterPro" id="IPR046483">
    <property type="entry name" value="DUF6576"/>
</dbReference>